<reference evidence="6 7" key="1">
    <citation type="submission" date="2016-10" db="EMBL/GenBank/DDBJ databases">
        <authorList>
            <person name="de Groot N.N."/>
        </authorList>
    </citation>
    <scope>NUCLEOTIDE SEQUENCE [LARGE SCALE GENOMIC DNA]</scope>
    <source>
        <strain evidence="6 7">CGMCC 1.11030</strain>
    </source>
</reference>
<organism evidence="6 7">
    <name type="scientific">Albimonas pacifica</name>
    <dbReference type="NCBI Taxonomy" id="1114924"/>
    <lineage>
        <taxon>Bacteria</taxon>
        <taxon>Pseudomonadati</taxon>
        <taxon>Pseudomonadota</taxon>
        <taxon>Alphaproteobacteria</taxon>
        <taxon>Rhodobacterales</taxon>
        <taxon>Paracoccaceae</taxon>
        <taxon>Albimonas</taxon>
    </lineage>
</organism>
<dbReference type="AlphaFoldDB" id="A0A1I3HQX8"/>
<dbReference type="GO" id="GO:1990281">
    <property type="term" value="C:efflux pump complex"/>
    <property type="evidence" value="ECO:0007669"/>
    <property type="project" value="TreeGrafter"/>
</dbReference>
<dbReference type="InterPro" id="IPR006143">
    <property type="entry name" value="RND_pump_MFP"/>
</dbReference>
<dbReference type="NCBIfam" id="TIGR01730">
    <property type="entry name" value="RND_mfp"/>
    <property type="match status" value="1"/>
</dbReference>
<dbReference type="SUPFAM" id="SSF111369">
    <property type="entry name" value="HlyD-like secretion proteins"/>
    <property type="match status" value="1"/>
</dbReference>
<dbReference type="InterPro" id="IPR058624">
    <property type="entry name" value="MdtA-like_HH"/>
</dbReference>
<name>A0A1I3HQX8_9RHOB</name>
<keyword evidence="2" id="KW-0175">Coiled coil</keyword>
<dbReference type="Pfam" id="PF25876">
    <property type="entry name" value="HH_MFP_RND"/>
    <property type="match status" value="1"/>
</dbReference>
<evidence type="ECO:0000256" key="2">
    <source>
        <dbReference type="SAM" id="Coils"/>
    </source>
</evidence>
<evidence type="ECO:0000256" key="1">
    <source>
        <dbReference type="ARBA" id="ARBA00009477"/>
    </source>
</evidence>
<dbReference type="OrthoDB" id="9813967at2"/>
<dbReference type="PANTHER" id="PTHR30469:SF11">
    <property type="entry name" value="BLL4320 PROTEIN"/>
    <property type="match status" value="1"/>
</dbReference>
<dbReference type="Gene3D" id="2.40.420.20">
    <property type="match status" value="1"/>
</dbReference>
<keyword evidence="7" id="KW-1185">Reference proteome</keyword>
<evidence type="ECO:0000259" key="5">
    <source>
        <dbReference type="Pfam" id="PF25917"/>
    </source>
</evidence>
<dbReference type="Pfam" id="PF25917">
    <property type="entry name" value="BSH_RND"/>
    <property type="match status" value="1"/>
</dbReference>
<proteinExistence type="inferred from homology"/>
<feature type="region of interest" description="Disordered" evidence="3">
    <location>
        <begin position="1"/>
        <end position="27"/>
    </location>
</feature>
<dbReference type="Proteomes" id="UP000199377">
    <property type="component" value="Unassembled WGS sequence"/>
</dbReference>
<feature type="domain" description="Multidrug resistance protein MdtA-like alpha-helical hairpin" evidence="4">
    <location>
        <begin position="144"/>
        <end position="212"/>
    </location>
</feature>
<dbReference type="PANTHER" id="PTHR30469">
    <property type="entry name" value="MULTIDRUG RESISTANCE PROTEIN MDTA"/>
    <property type="match status" value="1"/>
</dbReference>
<gene>
    <name evidence="6" type="ORF">SAMN05216258_106122</name>
</gene>
<dbReference type="Gene3D" id="1.10.287.470">
    <property type="entry name" value="Helix hairpin bin"/>
    <property type="match status" value="1"/>
</dbReference>
<feature type="coiled-coil region" evidence="2">
    <location>
        <begin position="134"/>
        <end position="172"/>
    </location>
</feature>
<dbReference type="Gene3D" id="2.40.30.170">
    <property type="match status" value="1"/>
</dbReference>
<evidence type="ECO:0000256" key="3">
    <source>
        <dbReference type="SAM" id="MobiDB-lite"/>
    </source>
</evidence>
<sequence>MTAERPAPDAAPPDADPADASARRPGFGRRLARGAGRLTLSAGLAAGAGVAAVLGAQALQERNAPAEAIAVSAPTAAPVVAARRAEGLRVETRRLGVVEPARQVQAAFDLSGTVETVAVQEGDRVQAGQLLARLDGARIRARIAELEAQRAAAEAQAELARLTLERQETLRARGFASDQRWDEARLEADRIAASLRQIDAGLRAARIDLDHSELRAPFAGEIASRSVDEGAVVSAGQPIIELIEVDRPRVRVGLPEAAAARLTPGTLMQVEIDGRRLTAAVAAVRPDVDPATRTRAALLDLLVPAGSRVAYGAAVSVIVERTRDEAGFWLPVAALREGGKGLWTVLTVAERPGGPVAGVESVEILHVDGERAFVRGTLSPGDLVVAAGAHKLAPGLRLAPEEIPLAKALGDHAPAALASAD</sequence>
<evidence type="ECO:0000259" key="4">
    <source>
        <dbReference type="Pfam" id="PF25876"/>
    </source>
</evidence>
<accession>A0A1I3HQX8</accession>
<dbReference type="EMBL" id="FOQH01000006">
    <property type="protein sequence ID" value="SFI37999.1"/>
    <property type="molecule type" value="Genomic_DNA"/>
</dbReference>
<dbReference type="Gene3D" id="2.40.50.100">
    <property type="match status" value="1"/>
</dbReference>
<comment type="similarity">
    <text evidence="1">Belongs to the membrane fusion protein (MFP) (TC 8.A.1) family.</text>
</comment>
<protein>
    <submittedName>
        <fullName evidence="6">RND family efflux transporter, MFP subunit</fullName>
    </submittedName>
</protein>
<dbReference type="InterPro" id="IPR058625">
    <property type="entry name" value="MdtA-like_BSH"/>
</dbReference>
<evidence type="ECO:0000313" key="7">
    <source>
        <dbReference type="Proteomes" id="UP000199377"/>
    </source>
</evidence>
<dbReference type="RefSeq" id="WP_092860483.1">
    <property type="nucleotide sequence ID" value="NZ_FOQH01000006.1"/>
</dbReference>
<dbReference type="STRING" id="1114924.SAMN05216258_106122"/>
<feature type="domain" description="Multidrug resistance protein MdtA-like barrel-sandwich hybrid" evidence="5">
    <location>
        <begin position="109"/>
        <end position="238"/>
    </location>
</feature>
<evidence type="ECO:0000313" key="6">
    <source>
        <dbReference type="EMBL" id="SFI37999.1"/>
    </source>
</evidence>
<dbReference type="GO" id="GO:0015562">
    <property type="term" value="F:efflux transmembrane transporter activity"/>
    <property type="evidence" value="ECO:0007669"/>
    <property type="project" value="TreeGrafter"/>
</dbReference>